<accession>A0AAD8ADY0</accession>
<evidence type="ECO:0000313" key="1">
    <source>
        <dbReference type="EMBL" id="KAJ9596153.1"/>
    </source>
</evidence>
<name>A0AAD8ADY0_DIPPU</name>
<feature type="non-terminal residue" evidence="1">
    <location>
        <position position="1"/>
    </location>
</feature>
<evidence type="ECO:0000313" key="2">
    <source>
        <dbReference type="Proteomes" id="UP001233999"/>
    </source>
</evidence>
<dbReference type="AlphaFoldDB" id="A0AAD8ADY0"/>
<keyword evidence="2" id="KW-1185">Reference proteome</keyword>
<reference evidence="1" key="1">
    <citation type="journal article" date="2023" name="IScience">
        <title>Live-bearing cockroach genome reveals convergent evolutionary mechanisms linked to viviparity in insects and beyond.</title>
        <authorList>
            <person name="Fouks B."/>
            <person name="Harrison M.C."/>
            <person name="Mikhailova A.A."/>
            <person name="Marchal E."/>
            <person name="English S."/>
            <person name="Carruthers M."/>
            <person name="Jennings E.C."/>
            <person name="Chiamaka E.L."/>
            <person name="Frigard R.A."/>
            <person name="Pippel M."/>
            <person name="Attardo G.M."/>
            <person name="Benoit J.B."/>
            <person name="Bornberg-Bauer E."/>
            <person name="Tobe S.S."/>
        </authorList>
    </citation>
    <scope>NUCLEOTIDE SEQUENCE</scope>
    <source>
        <strain evidence="1">Stay&amp;Tobe</strain>
    </source>
</reference>
<sequence length="85" mass="9230">NQKCTFFLALIEHTVDDSLDRPSILNTDISLVEHPVDDSLSTLVGSFTKTNLSCVLCGESENVCNQITSSVIGANAKSIRIMCKQ</sequence>
<reference evidence="1" key="2">
    <citation type="submission" date="2023-05" db="EMBL/GenBank/DDBJ databases">
        <authorList>
            <person name="Fouks B."/>
        </authorList>
    </citation>
    <scope>NUCLEOTIDE SEQUENCE</scope>
    <source>
        <strain evidence="1">Stay&amp;Tobe</strain>
        <tissue evidence="1">Testes</tissue>
    </source>
</reference>
<feature type="non-terminal residue" evidence="1">
    <location>
        <position position="85"/>
    </location>
</feature>
<comment type="caution">
    <text evidence="1">The sequence shown here is derived from an EMBL/GenBank/DDBJ whole genome shotgun (WGS) entry which is preliminary data.</text>
</comment>
<proteinExistence type="predicted"/>
<dbReference type="Proteomes" id="UP001233999">
    <property type="component" value="Unassembled WGS sequence"/>
</dbReference>
<dbReference type="EMBL" id="JASPKZ010002231">
    <property type="protein sequence ID" value="KAJ9596153.1"/>
    <property type="molecule type" value="Genomic_DNA"/>
</dbReference>
<gene>
    <name evidence="1" type="ORF">L9F63_027223</name>
</gene>
<organism evidence="1 2">
    <name type="scientific">Diploptera punctata</name>
    <name type="common">Pacific beetle cockroach</name>
    <dbReference type="NCBI Taxonomy" id="6984"/>
    <lineage>
        <taxon>Eukaryota</taxon>
        <taxon>Metazoa</taxon>
        <taxon>Ecdysozoa</taxon>
        <taxon>Arthropoda</taxon>
        <taxon>Hexapoda</taxon>
        <taxon>Insecta</taxon>
        <taxon>Pterygota</taxon>
        <taxon>Neoptera</taxon>
        <taxon>Polyneoptera</taxon>
        <taxon>Dictyoptera</taxon>
        <taxon>Blattodea</taxon>
        <taxon>Blaberoidea</taxon>
        <taxon>Blaberidae</taxon>
        <taxon>Diplopterinae</taxon>
        <taxon>Diploptera</taxon>
    </lineage>
</organism>
<protein>
    <submittedName>
        <fullName evidence="1">Uncharacterized protein</fullName>
    </submittedName>
</protein>